<keyword evidence="5" id="KW-0902">Two-component regulatory system</keyword>
<reference evidence="9" key="1">
    <citation type="submission" date="2016-04" db="EMBL/GenBank/DDBJ databases">
        <authorList>
            <person name="Tabuchi Yagui T.R."/>
        </authorList>
    </citation>
    <scope>NUCLEOTIDE SEQUENCE [LARGE SCALE GENOMIC DNA]</scope>
</reference>
<evidence type="ECO:0000256" key="3">
    <source>
        <dbReference type="ARBA" id="ARBA00022553"/>
    </source>
</evidence>
<accession>A0A367RAF1</accession>
<evidence type="ECO:0000256" key="5">
    <source>
        <dbReference type="ARBA" id="ARBA00023012"/>
    </source>
</evidence>
<protein>
    <recommendedName>
        <fullName evidence="2">histidine kinase</fullName>
        <ecNumber evidence="2">2.7.13.3</ecNumber>
    </recommendedName>
</protein>
<dbReference type="SMART" id="SM00387">
    <property type="entry name" value="HATPase_c"/>
    <property type="match status" value="1"/>
</dbReference>
<evidence type="ECO:0000313" key="8">
    <source>
        <dbReference type="EMBL" id="RCJ33059.1"/>
    </source>
</evidence>
<dbReference type="AlphaFoldDB" id="A0A367RAF1"/>
<evidence type="ECO:0000256" key="6">
    <source>
        <dbReference type="SAM" id="Coils"/>
    </source>
</evidence>
<feature type="domain" description="Histidine kinase" evidence="7">
    <location>
        <begin position="95"/>
        <end position="353"/>
    </location>
</feature>
<dbReference type="Gene3D" id="3.30.565.10">
    <property type="entry name" value="Histidine kinase-like ATPase, C-terminal domain"/>
    <property type="match status" value="1"/>
</dbReference>
<dbReference type="Pfam" id="PF02518">
    <property type="entry name" value="HATPase_c"/>
    <property type="match status" value="1"/>
</dbReference>
<keyword evidence="4" id="KW-0808">Transferase</keyword>
<feature type="coiled-coil region" evidence="6">
    <location>
        <begin position="3"/>
        <end position="37"/>
    </location>
</feature>
<evidence type="ECO:0000256" key="1">
    <source>
        <dbReference type="ARBA" id="ARBA00000085"/>
    </source>
</evidence>
<evidence type="ECO:0000259" key="7">
    <source>
        <dbReference type="PROSITE" id="PS50109"/>
    </source>
</evidence>
<keyword evidence="4" id="KW-0418">Kinase</keyword>
<dbReference type="InterPro" id="IPR036890">
    <property type="entry name" value="HATPase_C_sf"/>
</dbReference>
<dbReference type="InterPro" id="IPR004358">
    <property type="entry name" value="Sig_transdc_His_kin-like_C"/>
</dbReference>
<dbReference type="PRINTS" id="PR00344">
    <property type="entry name" value="BCTRLSENSOR"/>
</dbReference>
<dbReference type="PROSITE" id="PS50109">
    <property type="entry name" value="HIS_KIN"/>
    <property type="match status" value="1"/>
</dbReference>
<sequence length="359" mass="41171">MDNQDNSIQIQELEKTNRILRKKLERCQNERYQLETDIATKEFLLKKVICELEDSQTNLQQRGQKLENTLDSLHQMQAQMIQSEKMSALGQMVAGIAHEINNPISFIYGNISHISQYTHDLLRLVQLYHRYFPNPPAEIQTERKTIDLEFLEKDAIMVLHSMNIGTERIREIVLSLRNFSRLDESEFKAVDIHEGIDNTLMILQHRLKATDKSPGVQIIREYGNLSHVECYVGQLNQVFMNILVNALDALEEFNAQRTYQEIRDHPSCIIIRTSVVDLQWVKIAIADNGSGIPESIEKQIFNPFFTTKPVGKGTGMGMAISYQIITEKHGGKLDFFSTPGKGTEFVIQIPIQQEICPVI</sequence>
<keyword evidence="6" id="KW-0175">Coiled coil</keyword>
<dbReference type="EMBL" id="LXQE01000162">
    <property type="protein sequence ID" value="RCJ33059.1"/>
    <property type="molecule type" value="Genomic_DNA"/>
</dbReference>
<proteinExistence type="predicted"/>
<gene>
    <name evidence="8" type="ORF">A6769_26940</name>
</gene>
<dbReference type="SUPFAM" id="SSF47384">
    <property type="entry name" value="Homodimeric domain of signal transducing histidine kinase"/>
    <property type="match status" value="1"/>
</dbReference>
<dbReference type="SUPFAM" id="SSF55874">
    <property type="entry name" value="ATPase domain of HSP90 chaperone/DNA topoisomerase II/histidine kinase"/>
    <property type="match status" value="1"/>
</dbReference>
<dbReference type="InterPro" id="IPR003594">
    <property type="entry name" value="HATPase_dom"/>
</dbReference>
<dbReference type="GO" id="GO:0000155">
    <property type="term" value="F:phosphorelay sensor kinase activity"/>
    <property type="evidence" value="ECO:0007669"/>
    <property type="project" value="InterPro"/>
</dbReference>
<evidence type="ECO:0000313" key="9">
    <source>
        <dbReference type="Proteomes" id="UP000252085"/>
    </source>
</evidence>
<dbReference type="Gene3D" id="1.10.287.130">
    <property type="match status" value="1"/>
</dbReference>
<name>A0A367RAF1_NOSPU</name>
<comment type="catalytic activity">
    <reaction evidence="1">
        <text>ATP + protein L-histidine = ADP + protein N-phospho-L-histidine.</text>
        <dbReference type="EC" id="2.7.13.3"/>
    </reaction>
</comment>
<dbReference type="EC" id="2.7.13.3" evidence="2"/>
<dbReference type="CDD" id="cd00082">
    <property type="entry name" value="HisKA"/>
    <property type="match status" value="1"/>
</dbReference>
<keyword evidence="3" id="KW-0597">Phosphoprotein</keyword>
<evidence type="ECO:0000256" key="2">
    <source>
        <dbReference type="ARBA" id="ARBA00012438"/>
    </source>
</evidence>
<dbReference type="PANTHER" id="PTHR43065:SF50">
    <property type="entry name" value="HISTIDINE KINASE"/>
    <property type="match status" value="1"/>
</dbReference>
<dbReference type="InterPro" id="IPR036097">
    <property type="entry name" value="HisK_dim/P_sf"/>
</dbReference>
<evidence type="ECO:0000256" key="4">
    <source>
        <dbReference type="ARBA" id="ARBA00022777"/>
    </source>
</evidence>
<dbReference type="PANTHER" id="PTHR43065">
    <property type="entry name" value="SENSOR HISTIDINE KINASE"/>
    <property type="match status" value="1"/>
</dbReference>
<organism evidence="8 9">
    <name type="scientific">Nostoc punctiforme NIES-2108</name>
    <dbReference type="NCBI Taxonomy" id="1356359"/>
    <lineage>
        <taxon>Bacteria</taxon>
        <taxon>Bacillati</taxon>
        <taxon>Cyanobacteriota</taxon>
        <taxon>Cyanophyceae</taxon>
        <taxon>Nostocales</taxon>
        <taxon>Nostocaceae</taxon>
        <taxon>Nostoc</taxon>
    </lineage>
</organism>
<comment type="caution">
    <text evidence="8">The sequence shown here is derived from an EMBL/GenBank/DDBJ whole genome shotgun (WGS) entry which is preliminary data.</text>
</comment>
<dbReference type="Proteomes" id="UP000252085">
    <property type="component" value="Unassembled WGS sequence"/>
</dbReference>
<dbReference type="InterPro" id="IPR003661">
    <property type="entry name" value="HisK_dim/P_dom"/>
</dbReference>
<dbReference type="InterPro" id="IPR005467">
    <property type="entry name" value="His_kinase_dom"/>
</dbReference>